<evidence type="ECO:0000256" key="1">
    <source>
        <dbReference type="ARBA" id="ARBA00004141"/>
    </source>
</evidence>
<protein>
    <recommendedName>
        <fullName evidence="9">Odorant receptor</fullName>
    </recommendedName>
</protein>
<feature type="transmembrane region" description="Helical" evidence="9">
    <location>
        <begin position="306"/>
        <end position="324"/>
    </location>
</feature>
<sequence length="401" mass="46382">MIEQFFSFLDDPDRILFGRNYRLLSKIGMLYGESVIEKYLKMTLHAVGTLFIISQYVELYIIRSDLDMVLTNLTITTQSTICVIKAWSFLLCQDKWRQVIDYITEADKYERDNQDKTKKNIIKSYTTYSRRLNYVYWFMAFSTLVAICGAPTMKYMTSRVYREKVRNGTVPFPHIFSAWVPFDKTRPPGCWITAAWHLAVCIYGVTTVGAYDCSIMVMLAFFGARFDLMSIRCREMLGTDGKVVNDEDSDKALREIHGIHVLHLKYSKVFNSVSSPVMFCYIIMCSLMICASAFQVATTTDAATKILLMEFLIFGVIQLLLFCWHSDQVLQKSQVAEMEPYNSLWWAANLRQRKNMILLQGQLRINLNFTAGPFTNLTLPTFVTVLKGAYSYYTMVRQNKD</sequence>
<comment type="subcellular location">
    <subcellularLocation>
        <location evidence="9">Cell membrane</location>
        <topology evidence="9">Multi-pass membrane protein</topology>
    </subcellularLocation>
    <subcellularLocation>
        <location evidence="1">Membrane</location>
        <topology evidence="1">Multi-pass membrane protein</topology>
    </subcellularLocation>
</comment>
<keyword evidence="6 9" id="KW-0472">Membrane</keyword>
<evidence type="ECO:0000256" key="4">
    <source>
        <dbReference type="ARBA" id="ARBA00022725"/>
    </source>
</evidence>
<dbReference type="GO" id="GO:0004984">
    <property type="term" value="F:olfactory receptor activity"/>
    <property type="evidence" value="ECO:0007669"/>
    <property type="project" value="InterPro"/>
</dbReference>
<dbReference type="EMBL" id="ON926838">
    <property type="protein sequence ID" value="WEG72121.1"/>
    <property type="molecule type" value="mRNA"/>
</dbReference>
<feature type="transmembrane region" description="Helical" evidence="9">
    <location>
        <begin position="134"/>
        <end position="153"/>
    </location>
</feature>
<evidence type="ECO:0000256" key="3">
    <source>
        <dbReference type="ARBA" id="ARBA00022692"/>
    </source>
</evidence>
<comment type="similarity">
    <text evidence="9">Belongs to the insect chemoreceptor superfamily. Heteromeric odorant receptor channel (TC 1.A.69) family.</text>
</comment>
<keyword evidence="5 9" id="KW-1133">Transmembrane helix</keyword>
<keyword evidence="8 9" id="KW-0807">Transducer</keyword>
<evidence type="ECO:0000256" key="7">
    <source>
        <dbReference type="ARBA" id="ARBA00023170"/>
    </source>
</evidence>
<evidence type="ECO:0000313" key="10">
    <source>
        <dbReference type="EMBL" id="WEG72121.1"/>
    </source>
</evidence>
<dbReference type="Pfam" id="PF02949">
    <property type="entry name" value="7tm_6"/>
    <property type="match status" value="1"/>
</dbReference>
<evidence type="ECO:0000256" key="5">
    <source>
        <dbReference type="ARBA" id="ARBA00022989"/>
    </source>
</evidence>
<name>A0A9Y1N9H9_GRAMO</name>
<evidence type="ECO:0000256" key="9">
    <source>
        <dbReference type="RuleBase" id="RU351113"/>
    </source>
</evidence>
<dbReference type="GO" id="GO:0005886">
    <property type="term" value="C:plasma membrane"/>
    <property type="evidence" value="ECO:0007669"/>
    <property type="project" value="UniProtKB-SubCell"/>
</dbReference>
<feature type="transmembrane region" description="Helical" evidence="9">
    <location>
        <begin position="194"/>
        <end position="222"/>
    </location>
</feature>
<evidence type="ECO:0000256" key="6">
    <source>
        <dbReference type="ARBA" id="ARBA00023136"/>
    </source>
</evidence>
<evidence type="ECO:0000256" key="8">
    <source>
        <dbReference type="ARBA" id="ARBA00023224"/>
    </source>
</evidence>
<comment type="caution">
    <text evidence="9">Lacks conserved residue(s) required for the propagation of feature annotation.</text>
</comment>
<dbReference type="PANTHER" id="PTHR21137:SF40">
    <property type="entry name" value="ODORANT RECEPTOR 56A"/>
    <property type="match status" value="1"/>
</dbReference>
<feature type="transmembrane region" description="Helical" evidence="9">
    <location>
        <begin position="273"/>
        <end position="294"/>
    </location>
</feature>
<keyword evidence="4 9" id="KW-0552">Olfaction</keyword>
<evidence type="ECO:0000256" key="2">
    <source>
        <dbReference type="ARBA" id="ARBA00022606"/>
    </source>
</evidence>
<keyword evidence="2 9" id="KW-0716">Sensory transduction</keyword>
<dbReference type="GO" id="GO:0005549">
    <property type="term" value="F:odorant binding"/>
    <property type="evidence" value="ECO:0007669"/>
    <property type="project" value="InterPro"/>
</dbReference>
<accession>A0A9Y1N9H9</accession>
<dbReference type="PANTHER" id="PTHR21137">
    <property type="entry name" value="ODORANT RECEPTOR"/>
    <property type="match status" value="1"/>
</dbReference>
<dbReference type="GO" id="GO:0007165">
    <property type="term" value="P:signal transduction"/>
    <property type="evidence" value="ECO:0007669"/>
    <property type="project" value="UniProtKB-KW"/>
</dbReference>
<dbReference type="InterPro" id="IPR004117">
    <property type="entry name" value="7tm6_olfct_rcpt"/>
</dbReference>
<keyword evidence="3 9" id="KW-0812">Transmembrane</keyword>
<keyword evidence="7 9" id="KW-0675">Receptor</keyword>
<reference evidence="10" key="1">
    <citation type="submission" date="2022-06" db="EMBL/GenBank/DDBJ databases">
        <authorList>
            <person name="Shang L."/>
        </authorList>
    </citation>
    <scope>NUCLEOTIDE SEQUENCE</scope>
</reference>
<organism evidence="10">
    <name type="scientific">Grapholita molesta</name>
    <name type="common">Oriental fruit moth</name>
    <name type="synonym">Cydia molesta</name>
    <dbReference type="NCBI Taxonomy" id="192188"/>
    <lineage>
        <taxon>Eukaryota</taxon>
        <taxon>Metazoa</taxon>
        <taxon>Ecdysozoa</taxon>
        <taxon>Arthropoda</taxon>
        <taxon>Hexapoda</taxon>
        <taxon>Insecta</taxon>
        <taxon>Pterygota</taxon>
        <taxon>Neoptera</taxon>
        <taxon>Endopterygota</taxon>
        <taxon>Lepidoptera</taxon>
        <taxon>Glossata</taxon>
        <taxon>Ditrysia</taxon>
        <taxon>Tortricoidea</taxon>
        <taxon>Tortricidae</taxon>
        <taxon>Olethreutinae</taxon>
        <taxon>Grapholitini</taxon>
        <taxon>Grapholita</taxon>
    </lineage>
</organism>
<proteinExistence type="evidence at transcript level"/>
<dbReference type="AlphaFoldDB" id="A0A9Y1N9H9"/>